<evidence type="ECO:0000313" key="7">
    <source>
        <dbReference type="EMBL" id="TQQ82222.1"/>
    </source>
</evidence>
<comment type="subcellular location">
    <subcellularLocation>
        <location evidence="1">Membrane</location>
        <topology evidence="1">Multi-pass membrane protein</topology>
    </subcellularLocation>
</comment>
<keyword evidence="8" id="KW-1185">Reference proteome</keyword>
<keyword evidence="4 5" id="KW-0472">Membrane</keyword>
<feature type="transmembrane region" description="Helical" evidence="5">
    <location>
        <begin position="226"/>
        <end position="242"/>
    </location>
</feature>
<feature type="transmembrane region" description="Helical" evidence="5">
    <location>
        <begin position="192"/>
        <end position="214"/>
    </location>
</feature>
<feature type="domain" description="Yip1" evidence="6">
    <location>
        <begin position="7"/>
        <end position="240"/>
    </location>
</feature>
<dbReference type="GO" id="GO:0016020">
    <property type="term" value="C:membrane"/>
    <property type="evidence" value="ECO:0007669"/>
    <property type="project" value="UniProtKB-SubCell"/>
</dbReference>
<dbReference type="Pfam" id="PF04893">
    <property type="entry name" value="Yip1"/>
    <property type="match status" value="1"/>
</dbReference>
<evidence type="ECO:0000313" key="8">
    <source>
        <dbReference type="Proteomes" id="UP000315385"/>
    </source>
</evidence>
<feature type="transmembrane region" description="Helical" evidence="5">
    <location>
        <begin position="21"/>
        <end position="46"/>
    </location>
</feature>
<evidence type="ECO:0000256" key="3">
    <source>
        <dbReference type="ARBA" id="ARBA00022989"/>
    </source>
</evidence>
<proteinExistence type="predicted"/>
<evidence type="ECO:0000256" key="1">
    <source>
        <dbReference type="ARBA" id="ARBA00004141"/>
    </source>
</evidence>
<dbReference type="Proteomes" id="UP000315385">
    <property type="component" value="Unassembled WGS sequence"/>
</dbReference>
<gene>
    <name evidence="7" type="ORF">EWF95_04600</name>
</gene>
<keyword evidence="3 5" id="KW-1133">Transmembrane helix</keyword>
<dbReference type="RefSeq" id="WP_142442871.1">
    <property type="nucleotide sequence ID" value="NZ_SESI01000001.1"/>
</dbReference>
<feature type="transmembrane region" description="Helical" evidence="5">
    <location>
        <begin position="106"/>
        <end position="132"/>
    </location>
</feature>
<keyword evidence="2 5" id="KW-0812">Transmembrane</keyword>
<reference evidence="7 8" key="1">
    <citation type="submission" date="2019-02" db="EMBL/GenBank/DDBJ databases">
        <title>Halonotius sp. a new haloqrchaeon isolated from saline water.</title>
        <authorList>
            <person name="Duran-Viseras A."/>
            <person name="Sanchez-Porro C."/>
            <person name="Ventosa A."/>
        </authorList>
    </citation>
    <scope>NUCLEOTIDE SEQUENCE [LARGE SCALE GENOMIC DNA]</scope>
    <source>
        <strain evidence="7 8">F9-27</strain>
    </source>
</reference>
<evidence type="ECO:0000259" key="6">
    <source>
        <dbReference type="Pfam" id="PF04893"/>
    </source>
</evidence>
<protein>
    <submittedName>
        <fullName evidence="7">YIP1 family protein</fullName>
    </submittedName>
</protein>
<dbReference type="OrthoDB" id="116519at2157"/>
<dbReference type="AlphaFoldDB" id="A0A544QS22"/>
<evidence type="ECO:0000256" key="5">
    <source>
        <dbReference type="SAM" id="Phobius"/>
    </source>
</evidence>
<organism evidence="7 8">
    <name type="scientific">Halonotius roseus</name>
    <dbReference type="NCBI Taxonomy" id="2511997"/>
    <lineage>
        <taxon>Archaea</taxon>
        <taxon>Methanobacteriati</taxon>
        <taxon>Methanobacteriota</taxon>
        <taxon>Stenosarchaea group</taxon>
        <taxon>Halobacteria</taxon>
        <taxon>Halobacteriales</taxon>
        <taxon>Haloferacaceae</taxon>
        <taxon>Halonotius</taxon>
    </lineage>
</organism>
<name>A0A544QS22_9EURY</name>
<feature type="transmembrane region" description="Helical" evidence="5">
    <location>
        <begin position="144"/>
        <end position="167"/>
    </location>
</feature>
<accession>A0A544QS22</accession>
<sequence>MAPRTPLLRPDRYFDDREPDITRGIAVAVLVTLTAVALIAGIGFVFTEKIDGTVMIDNPDRPPEGFCETGGTSLPDGFGDSGFNCSAPAEVERNIDSLITGSLGEFYGVMLIGVPIMLLVVAAGLHLATAAVGGEGSFGATATVAVWGFAPTLVTTLLGLVALWLVMDPVTVATDVEPDILQQTLLESLGPWLPIASVLNIGSLLWGAVIWTFGLQAGRDVSRAQAGAIAIVVTGILILVAAP</sequence>
<evidence type="ECO:0000256" key="2">
    <source>
        <dbReference type="ARBA" id="ARBA00022692"/>
    </source>
</evidence>
<evidence type="ECO:0000256" key="4">
    <source>
        <dbReference type="ARBA" id="ARBA00023136"/>
    </source>
</evidence>
<dbReference type="EMBL" id="SESI01000001">
    <property type="protein sequence ID" value="TQQ82222.1"/>
    <property type="molecule type" value="Genomic_DNA"/>
</dbReference>
<comment type="caution">
    <text evidence="7">The sequence shown here is derived from an EMBL/GenBank/DDBJ whole genome shotgun (WGS) entry which is preliminary data.</text>
</comment>
<dbReference type="InterPro" id="IPR006977">
    <property type="entry name" value="Yip1_dom"/>
</dbReference>